<sequence length="548" mass="62234">MRIAYYDLKLEAAKNRLPNIVGRREEMKRLARIISRQIYNNCLIIGPEGIGKTSLVHSWVKKMSGSWRHKNTKFIQLEAESFLALGETKNSPFGWYQEVLDEIPTGVLFVDDFGLLLQNKTAFYAFARLFKPFLESPKNRVVLTINKEDYKWLEKEEPGWLNSFEIINLKNQPAEEQIKILSWCLKYIIPERRLKTSKENLELIVKRVQRFPTLGQMPAGAIKLLDESLSLAKLQNKKILTNKDIEAVVADKTGIPLSQLQANEKEMLKNLESNLNKEIISQGQAIAKISSTIQRAKLGLRNANRPLGSFLVLGPSGVGKTETAKMLARIIFGRPESFTRIDMSEFGQEHTVQRLTGAPPGYVGYDQGGGLTNPVKEEPYSLILLDEIEKAHPKVFDIFLQVLDDGRLTSGQGETVDFTQTIIMATSNLAVSEILAGWESSDDIHSNDFLKSKIFPVLTSAFRPEFLNRFDNIVIFNPLSSGDLMSIAQLEIKKIEERVSEHNFKFNIDPKILSKKIEELTDYRFGARPVKRFIEDVCETLITKNLLK</sequence>
<dbReference type="Gene3D" id="3.40.50.300">
    <property type="entry name" value="P-loop containing nucleotide triphosphate hydrolases"/>
    <property type="match status" value="2"/>
</dbReference>
<dbReference type="GO" id="GO:0005524">
    <property type="term" value="F:ATP binding"/>
    <property type="evidence" value="ECO:0007669"/>
    <property type="project" value="UniProtKB-KW"/>
</dbReference>
<protein>
    <recommendedName>
        <fullName evidence="4">AAA+ ATPase domain-containing protein</fullName>
    </recommendedName>
</protein>
<dbReference type="PANTHER" id="PTHR11638">
    <property type="entry name" value="ATP-DEPENDENT CLP PROTEASE"/>
    <property type="match status" value="1"/>
</dbReference>
<evidence type="ECO:0000256" key="1">
    <source>
        <dbReference type="ARBA" id="ARBA00022741"/>
    </source>
</evidence>
<comment type="caution">
    <text evidence="5">The sequence shown here is derived from an EMBL/GenBank/DDBJ whole genome shotgun (WGS) entry which is preliminary data.</text>
</comment>
<proteinExistence type="predicted"/>
<dbReference type="GO" id="GO:0016887">
    <property type="term" value="F:ATP hydrolysis activity"/>
    <property type="evidence" value="ECO:0007669"/>
    <property type="project" value="InterPro"/>
</dbReference>
<keyword evidence="1" id="KW-0547">Nucleotide-binding</keyword>
<dbReference type="PANTHER" id="PTHR11638:SF18">
    <property type="entry name" value="HEAT SHOCK PROTEIN 104"/>
    <property type="match status" value="1"/>
</dbReference>
<dbReference type="AlphaFoldDB" id="A0A2M6K8U1"/>
<dbReference type="SUPFAM" id="SSF52540">
    <property type="entry name" value="P-loop containing nucleoside triphosphate hydrolases"/>
    <property type="match status" value="2"/>
</dbReference>
<gene>
    <name evidence="5" type="ORF">COV49_03300</name>
</gene>
<evidence type="ECO:0000313" key="6">
    <source>
        <dbReference type="Proteomes" id="UP000230869"/>
    </source>
</evidence>
<dbReference type="GO" id="GO:0034605">
    <property type="term" value="P:cellular response to heat"/>
    <property type="evidence" value="ECO:0007669"/>
    <property type="project" value="TreeGrafter"/>
</dbReference>
<dbReference type="Pfam" id="PF00308">
    <property type="entry name" value="Bac_DnaA"/>
    <property type="match status" value="1"/>
</dbReference>
<dbReference type="CDD" id="cd00009">
    <property type="entry name" value="AAA"/>
    <property type="match status" value="1"/>
</dbReference>
<organism evidence="5 6">
    <name type="scientific">Candidatus Falkowbacteria bacterium CG11_big_fil_rev_8_21_14_0_20_39_10</name>
    <dbReference type="NCBI Taxonomy" id="1974570"/>
    <lineage>
        <taxon>Bacteria</taxon>
        <taxon>Candidatus Falkowiibacteriota</taxon>
    </lineage>
</organism>
<dbReference type="CDD" id="cd19499">
    <property type="entry name" value="RecA-like_ClpB_Hsp104-like"/>
    <property type="match status" value="1"/>
</dbReference>
<dbReference type="InterPro" id="IPR050130">
    <property type="entry name" value="ClpA_ClpB"/>
</dbReference>
<dbReference type="GO" id="GO:0005737">
    <property type="term" value="C:cytoplasm"/>
    <property type="evidence" value="ECO:0007669"/>
    <property type="project" value="TreeGrafter"/>
</dbReference>
<dbReference type="SMART" id="SM00382">
    <property type="entry name" value="AAA"/>
    <property type="match status" value="2"/>
</dbReference>
<dbReference type="FunFam" id="3.40.50.300:FF:000025">
    <property type="entry name" value="ATP-dependent Clp protease subunit"/>
    <property type="match status" value="1"/>
</dbReference>
<dbReference type="InterPro" id="IPR001270">
    <property type="entry name" value="ClpA/B"/>
</dbReference>
<feature type="domain" description="AAA+ ATPase" evidence="4">
    <location>
        <begin position="306"/>
        <end position="450"/>
    </location>
</feature>
<dbReference type="Gene3D" id="1.10.8.60">
    <property type="match status" value="2"/>
</dbReference>
<dbReference type="InterPro" id="IPR019489">
    <property type="entry name" value="Clp_ATPase_C"/>
</dbReference>
<accession>A0A2M6K8U1</accession>
<name>A0A2M6K8U1_9BACT</name>
<dbReference type="EMBL" id="PCWW01000057">
    <property type="protein sequence ID" value="PIR13100.1"/>
    <property type="molecule type" value="Genomic_DNA"/>
</dbReference>
<evidence type="ECO:0000259" key="4">
    <source>
        <dbReference type="SMART" id="SM00382"/>
    </source>
</evidence>
<dbReference type="InterPro" id="IPR013317">
    <property type="entry name" value="DnaA_dom"/>
</dbReference>
<keyword evidence="3" id="KW-0143">Chaperone</keyword>
<evidence type="ECO:0000313" key="5">
    <source>
        <dbReference type="EMBL" id="PIR13100.1"/>
    </source>
</evidence>
<dbReference type="PRINTS" id="PR00300">
    <property type="entry name" value="CLPPROTEASEA"/>
</dbReference>
<reference evidence="5 6" key="1">
    <citation type="submission" date="2017-09" db="EMBL/GenBank/DDBJ databases">
        <title>Depth-based differentiation of microbial function through sediment-hosted aquifers and enrichment of novel symbionts in the deep terrestrial subsurface.</title>
        <authorList>
            <person name="Probst A.J."/>
            <person name="Ladd B."/>
            <person name="Jarett J.K."/>
            <person name="Geller-Mcgrath D.E."/>
            <person name="Sieber C.M."/>
            <person name="Emerson J.B."/>
            <person name="Anantharaman K."/>
            <person name="Thomas B.C."/>
            <person name="Malmstrom R."/>
            <person name="Stieglmeier M."/>
            <person name="Klingl A."/>
            <person name="Woyke T."/>
            <person name="Ryan C.M."/>
            <person name="Banfield J.F."/>
        </authorList>
    </citation>
    <scope>NUCLEOTIDE SEQUENCE [LARGE SCALE GENOMIC DNA]</scope>
    <source>
        <strain evidence="5">CG11_big_fil_rev_8_21_14_0_20_39_10</strain>
    </source>
</reference>
<dbReference type="InterPro" id="IPR027417">
    <property type="entry name" value="P-loop_NTPase"/>
</dbReference>
<keyword evidence="2" id="KW-0067">ATP-binding</keyword>
<dbReference type="InterPro" id="IPR003593">
    <property type="entry name" value="AAA+_ATPase"/>
</dbReference>
<dbReference type="Pfam" id="PF10431">
    <property type="entry name" value="ClpB_D2-small"/>
    <property type="match status" value="1"/>
</dbReference>
<evidence type="ECO:0000256" key="2">
    <source>
        <dbReference type="ARBA" id="ARBA00022840"/>
    </source>
</evidence>
<feature type="domain" description="AAA+ ATPase" evidence="4">
    <location>
        <begin position="38"/>
        <end position="173"/>
    </location>
</feature>
<evidence type="ECO:0000256" key="3">
    <source>
        <dbReference type="ARBA" id="ARBA00023186"/>
    </source>
</evidence>
<dbReference type="Pfam" id="PF07724">
    <property type="entry name" value="AAA_2"/>
    <property type="match status" value="1"/>
</dbReference>
<dbReference type="InterPro" id="IPR003959">
    <property type="entry name" value="ATPase_AAA_core"/>
</dbReference>
<dbReference type="Proteomes" id="UP000230869">
    <property type="component" value="Unassembled WGS sequence"/>
</dbReference>